<evidence type="ECO:0000313" key="2">
    <source>
        <dbReference type="EMBL" id="QDL10081.1"/>
    </source>
</evidence>
<dbReference type="SUPFAM" id="SSF47413">
    <property type="entry name" value="lambda repressor-like DNA-binding domains"/>
    <property type="match status" value="1"/>
</dbReference>
<dbReference type="SUPFAM" id="SSF52540">
    <property type="entry name" value="P-loop containing nucleoside triphosphate hydrolases"/>
    <property type="match status" value="1"/>
</dbReference>
<evidence type="ECO:0000259" key="1">
    <source>
        <dbReference type="PROSITE" id="PS50943"/>
    </source>
</evidence>
<sequence length="464" mass="53562">MPRGIRVKTECIPLVKQRKLQKGFVRQIDLAERVGRSQSVINFFLNGRTVEYLNFYELCEVLGFEVNEIADFEALASVNTPKTQKINSSSSDSSFLPSPVATPNSPSLTLDLEYPEGEVPLDSPFYIERLPIEQRCYAEIKKPGSLIRIKAPQHMGKSSLLARILQQAENQGNKVVSIDFQIADEEFFSDLNKFLRWFCDTVTEALAGNDRELLEKLLQQLDEHWKSGQRFGYMKSCKNYFERYLFPEINQPLVLGLEKVDRLFEYPKIYKDFFGLLRAVHEEAKRRDIWKQLRLAIAYSTDAYVPVDINQSPFNVGLALELPEFTHEQVKDLAQRHQLNWHDTEINNLTQLVGGHPFLVRLALFKIANGEINLANFLQTAPTAAGIYRQHLQRQEYILQQQPELGKAMQDIVANDHPVILTTEIRFKLYSLGLVTLQNDQVIPRCELYRQYFCTLIKDNQKTI</sequence>
<dbReference type="RefSeq" id="WP_169265071.1">
    <property type="nucleotide sequence ID" value="NZ_CAWOXK010000001.1"/>
</dbReference>
<keyword evidence="3" id="KW-1185">Reference proteome</keyword>
<evidence type="ECO:0000313" key="3">
    <source>
        <dbReference type="Proteomes" id="UP000503129"/>
    </source>
</evidence>
<dbReference type="GO" id="GO:0003677">
    <property type="term" value="F:DNA binding"/>
    <property type="evidence" value="ECO:0007669"/>
    <property type="project" value="InterPro"/>
</dbReference>
<feature type="domain" description="HTH cro/C1-type" evidence="1">
    <location>
        <begin position="27"/>
        <end position="69"/>
    </location>
</feature>
<dbReference type="Proteomes" id="UP000503129">
    <property type="component" value="Chromosome"/>
</dbReference>
<name>A0A856MKF8_9CYAN</name>
<dbReference type="PROSITE" id="PS50943">
    <property type="entry name" value="HTH_CROC1"/>
    <property type="match status" value="1"/>
</dbReference>
<dbReference type="InterPro" id="IPR027417">
    <property type="entry name" value="P-loop_NTPase"/>
</dbReference>
<dbReference type="EMBL" id="CP030118">
    <property type="protein sequence ID" value="QDL10081.1"/>
    <property type="molecule type" value="Genomic_DNA"/>
</dbReference>
<reference evidence="2 3" key="1">
    <citation type="submission" date="2018-06" db="EMBL/GenBank/DDBJ databases">
        <title>Comparative genomics of Brasilonema spp. strains.</title>
        <authorList>
            <person name="Alvarenga D.O."/>
            <person name="Fiore M.F."/>
            <person name="Varani A.M."/>
        </authorList>
    </citation>
    <scope>NUCLEOTIDE SEQUENCE [LARGE SCALE GENOMIC DNA]</scope>
    <source>
        <strain evidence="2 3">CENA114</strain>
    </source>
</reference>
<dbReference type="InterPro" id="IPR010982">
    <property type="entry name" value="Lambda_DNA-bd_dom_sf"/>
</dbReference>
<protein>
    <recommendedName>
        <fullName evidence="1">HTH cro/C1-type domain-containing protein</fullName>
    </recommendedName>
</protein>
<dbReference type="KEGG" id="bsen:DP114_21230"/>
<organism evidence="2 3">
    <name type="scientific">Brasilonema sennae CENA114</name>
    <dbReference type="NCBI Taxonomy" id="415709"/>
    <lineage>
        <taxon>Bacteria</taxon>
        <taxon>Bacillati</taxon>
        <taxon>Cyanobacteriota</taxon>
        <taxon>Cyanophyceae</taxon>
        <taxon>Nostocales</taxon>
        <taxon>Scytonemataceae</taxon>
        <taxon>Brasilonema</taxon>
        <taxon>Bromeliae group (in: Brasilonema)</taxon>
    </lineage>
</organism>
<dbReference type="AlphaFoldDB" id="A0A856MKF8"/>
<dbReference type="InterPro" id="IPR001387">
    <property type="entry name" value="Cro/C1-type_HTH"/>
</dbReference>
<dbReference type="Pfam" id="PF14516">
    <property type="entry name" value="AAA_35"/>
    <property type="match status" value="1"/>
</dbReference>
<dbReference type="CDD" id="cd00093">
    <property type="entry name" value="HTH_XRE"/>
    <property type="match status" value="1"/>
</dbReference>
<gene>
    <name evidence="2" type="ORF">DP114_21230</name>
</gene>
<accession>A0A856MKF8</accession>
<dbReference type="Gene3D" id="3.40.50.300">
    <property type="entry name" value="P-loop containing nucleotide triphosphate hydrolases"/>
    <property type="match status" value="1"/>
</dbReference>
<proteinExistence type="predicted"/>